<dbReference type="InterPro" id="IPR051354">
    <property type="entry name" value="Transposase_27_IS1"/>
</dbReference>
<dbReference type="Pfam" id="PF03811">
    <property type="entry name" value="Zn_ribbon_InsA"/>
    <property type="match status" value="1"/>
</dbReference>
<name>A0A1Z4JAX0_LEPBY</name>
<gene>
    <name evidence="2" type="ORF">NIES2135_07370</name>
</gene>
<dbReference type="AlphaFoldDB" id="A0A1Z4JAX0"/>
<protein>
    <recommendedName>
        <fullName evidence="1">InsA N-terminal zinc ribbon domain-containing protein</fullName>
    </recommendedName>
</protein>
<proteinExistence type="predicted"/>
<dbReference type="InterPro" id="IPR003220">
    <property type="entry name" value="InsA_N_dom_Znf"/>
</dbReference>
<dbReference type="Proteomes" id="UP000217895">
    <property type="component" value="Chromosome"/>
</dbReference>
<evidence type="ECO:0000259" key="1">
    <source>
        <dbReference type="Pfam" id="PF03811"/>
    </source>
</evidence>
<dbReference type="GO" id="GO:0006313">
    <property type="term" value="P:DNA transposition"/>
    <property type="evidence" value="ECO:0007669"/>
    <property type="project" value="InterPro"/>
</dbReference>
<evidence type="ECO:0000313" key="3">
    <source>
        <dbReference type="Proteomes" id="UP000217895"/>
    </source>
</evidence>
<dbReference type="EMBL" id="AP018203">
    <property type="protein sequence ID" value="BAY53924.1"/>
    <property type="molecule type" value="Genomic_DNA"/>
</dbReference>
<accession>A0A1Z4JAX0</accession>
<organism evidence="2 3">
    <name type="scientific">Leptolyngbya boryana NIES-2135</name>
    <dbReference type="NCBI Taxonomy" id="1973484"/>
    <lineage>
        <taxon>Bacteria</taxon>
        <taxon>Bacillati</taxon>
        <taxon>Cyanobacteriota</taxon>
        <taxon>Cyanophyceae</taxon>
        <taxon>Leptolyngbyales</taxon>
        <taxon>Leptolyngbyaceae</taxon>
        <taxon>Leptolyngbya group</taxon>
        <taxon>Leptolyngbya</taxon>
    </lineage>
</organism>
<evidence type="ECO:0000313" key="2">
    <source>
        <dbReference type="EMBL" id="BAY53924.1"/>
    </source>
</evidence>
<feature type="domain" description="InsA N-terminal zinc ribbon" evidence="1">
    <location>
        <begin position="25"/>
        <end position="55"/>
    </location>
</feature>
<reference evidence="2 3" key="1">
    <citation type="submission" date="2017-06" db="EMBL/GenBank/DDBJ databases">
        <title>Genome sequencing of cyanobaciteial culture collection at National Institute for Environmental Studies (NIES).</title>
        <authorList>
            <person name="Hirose Y."/>
            <person name="Shimura Y."/>
            <person name="Fujisawa T."/>
            <person name="Nakamura Y."/>
            <person name="Kawachi M."/>
        </authorList>
    </citation>
    <scope>NUCLEOTIDE SEQUENCE [LARGE SCALE GENOMIC DNA]</scope>
    <source>
        <strain evidence="2 3">NIES-2135</strain>
    </source>
</reference>
<dbReference type="PANTHER" id="PTHR33293">
    <property type="entry name" value="INSERTION ELEMENT IS1 1 PROTEIN INSB-RELATED"/>
    <property type="match status" value="1"/>
</dbReference>
<sequence length="124" mass="14017">MSSGEQYNVMPTHLEHYLGFPGVAVMLSCPSCESKHTVKNGRIHNGKQNYRCRDCGRQFVQDPQNKLIDQATKDLIDKLILERLSLAGIARVTGVSELWLQRYVNAKYVTVPRRVSVSAKKRGD</sequence>
<keyword evidence="3" id="KW-1185">Reference proteome</keyword>